<accession>A0A6C0DGC9</accession>
<keyword evidence="2" id="KW-0808">Transferase</keyword>
<dbReference type="PANTHER" id="PTHR11927">
    <property type="entry name" value="GALACTOSIDE 2-L-FUCOSYLTRANSFERASE"/>
    <property type="match status" value="1"/>
</dbReference>
<name>A0A6C0DGC9_9ZZZZ</name>
<evidence type="ECO:0000313" key="3">
    <source>
        <dbReference type="EMBL" id="QHT14645.1"/>
    </source>
</evidence>
<dbReference type="GO" id="GO:0008107">
    <property type="term" value="F:galactoside 2-alpha-L-fucosyltransferase activity"/>
    <property type="evidence" value="ECO:0007669"/>
    <property type="project" value="InterPro"/>
</dbReference>
<evidence type="ECO:0000256" key="1">
    <source>
        <dbReference type="ARBA" id="ARBA00022676"/>
    </source>
</evidence>
<evidence type="ECO:0008006" key="4">
    <source>
        <dbReference type="Google" id="ProtNLM"/>
    </source>
</evidence>
<dbReference type="InterPro" id="IPR002516">
    <property type="entry name" value="Glyco_trans_11"/>
</dbReference>
<keyword evidence="1" id="KW-0328">Glycosyltransferase</keyword>
<organism evidence="3">
    <name type="scientific">viral metagenome</name>
    <dbReference type="NCBI Taxonomy" id="1070528"/>
    <lineage>
        <taxon>unclassified sequences</taxon>
        <taxon>metagenomes</taxon>
        <taxon>organismal metagenomes</taxon>
    </lineage>
</organism>
<dbReference type="GO" id="GO:0005975">
    <property type="term" value="P:carbohydrate metabolic process"/>
    <property type="evidence" value="ECO:0007669"/>
    <property type="project" value="InterPro"/>
</dbReference>
<dbReference type="EMBL" id="MN739587">
    <property type="protein sequence ID" value="QHT14645.1"/>
    <property type="molecule type" value="Genomic_DNA"/>
</dbReference>
<proteinExistence type="predicted"/>
<reference evidence="3" key="1">
    <citation type="journal article" date="2020" name="Nature">
        <title>Giant virus diversity and host interactions through global metagenomics.</title>
        <authorList>
            <person name="Schulz F."/>
            <person name="Roux S."/>
            <person name="Paez-Espino D."/>
            <person name="Jungbluth S."/>
            <person name="Walsh D.A."/>
            <person name="Denef V.J."/>
            <person name="McMahon K.D."/>
            <person name="Konstantinidis K.T."/>
            <person name="Eloe-Fadrosh E.A."/>
            <person name="Kyrpides N.C."/>
            <person name="Woyke T."/>
        </authorList>
    </citation>
    <scope>NUCLEOTIDE SEQUENCE</scope>
    <source>
        <strain evidence="3">GVMAG-M-3300023174-141</strain>
    </source>
</reference>
<dbReference type="Pfam" id="PF01531">
    <property type="entry name" value="Glyco_transf_11"/>
    <property type="match status" value="1"/>
</dbReference>
<dbReference type="GO" id="GO:0016020">
    <property type="term" value="C:membrane"/>
    <property type="evidence" value="ECO:0007669"/>
    <property type="project" value="InterPro"/>
</dbReference>
<dbReference type="CDD" id="cd11301">
    <property type="entry name" value="Fut1_Fut2_like"/>
    <property type="match status" value="1"/>
</dbReference>
<sequence>MSIVSVNILGGLGNQLFQIATAYAYARREKGTLQLEHIQTNGNRPLYWDTLLHRVHPYLVQNLPSMDSWYEPGPTKFGEIGPLSSSGKYLRGYLQSSKYFYNDEIKEEIRELFQAPSHLVEQVQAKYKDLIDQKDRVVIVHCRRTDYITFQHVHGPLQASYYQGALKMMLEKVPNPIFLLCGDDSSFWNEIREEIKPVWEHEYRILDETDIHTFILLQQFQNVIMSNSTFIWWTTWLSKAKNVVVPSTWFGPSGPKEWEDIYEPSWNRL</sequence>
<evidence type="ECO:0000256" key="2">
    <source>
        <dbReference type="ARBA" id="ARBA00022679"/>
    </source>
</evidence>
<protein>
    <recommendedName>
        <fullName evidence="4">Glycosyltransferase</fullName>
    </recommendedName>
</protein>
<dbReference type="PANTHER" id="PTHR11927:SF9">
    <property type="entry name" value="L-FUCOSYLTRANSFERASE"/>
    <property type="match status" value="1"/>
</dbReference>
<dbReference type="AlphaFoldDB" id="A0A6C0DGC9"/>